<evidence type="ECO:0000313" key="3">
    <source>
        <dbReference type="EMBL" id="KAG8231982.1"/>
    </source>
</evidence>
<comment type="caution">
    <text evidence="3">The sequence shown here is derived from an EMBL/GenBank/DDBJ whole genome shotgun (WGS) entry which is preliminary data.</text>
</comment>
<evidence type="ECO:0000256" key="2">
    <source>
        <dbReference type="SAM" id="Phobius"/>
    </source>
</evidence>
<feature type="transmembrane region" description="Helical" evidence="2">
    <location>
        <begin position="12"/>
        <end position="31"/>
    </location>
</feature>
<reference evidence="3" key="1">
    <citation type="submission" date="2013-04" db="EMBL/GenBank/DDBJ databases">
        <authorList>
            <person name="Qu J."/>
            <person name="Murali S.C."/>
            <person name="Bandaranaike D."/>
            <person name="Bellair M."/>
            <person name="Blankenburg K."/>
            <person name="Chao H."/>
            <person name="Dinh H."/>
            <person name="Doddapaneni H."/>
            <person name="Downs B."/>
            <person name="Dugan-Rocha S."/>
            <person name="Elkadiri S."/>
            <person name="Gnanaolivu R.D."/>
            <person name="Hernandez B."/>
            <person name="Javaid M."/>
            <person name="Jayaseelan J.C."/>
            <person name="Lee S."/>
            <person name="Li M."/>
            <person name="Ming W."/>
            <person name="Munidasa M."/>
            <person name="Muniz J."/>
            <person name="Nguyen L."/>
            <person name="Ongeri F."/>
            <person name="Osuji N."/>
            <person name="Pu L.-L."/>
            <person name="Puazo M."/>
            <person name="Qu C."/>
            <person name="Quiroz J."/>
            <person name="Raj R."/>
            <person name="Weissenberger G."/>
            <person name="Xin Y."/>
            <person name="Zou X."/>
            <person name="Han Y."/>
            <person name="Richards S."/>
            <person name="Worley K."/>
            <person name="Muzny D."/>
            <person name="Gibbs R."/>
        </authorList>
    </citation>
    <scope>NUCLEOTIDE SEQUENCE</scope>
    <source>
        <strain evidence="3">Sampled in the wild</strain>
    </source>
</reference>
<keyword evidence="2" id="KW-0812">Transmembrane</keyword>
<proteinExistence type="predicted"/>
<keyword evidence="4" id="KW-1185">Reference proteome</keyword>
<name>A0A8K0P3Q7_LADFU</name>
<evidence type="ECO:0000313" key="4">
    <source>
        <dbReference type="Proteomes" id="UP000792457"/>
    </source>
</evidence>
<sequence>MLKESTNGQLTSLIYFQVFLVFLAVVAVSLGDEAKEVVKQEEAVEEEPLQPEALKQGEPAEEEFTKLVSKNQNPLPAKHEEKRGLSVISGGIQHGIYGYPMILGGGYGIHGGYGGYGGYGGHGGYAVPVILGGYGGIGYGQGGLAYGQGGLAYGGIGGQKVITVTKEVGVPVPTPVPVPVVKNVEVPVPHPVAVPVDKPYPFLVPKPFPVPVAKPVPVPVDRPVPFPVKVPVPHPVPFPHPYPVQVPVSKPVVVGVPIRNHVGQGLIVPRPLPCGPGGYLGGGLHPFGGYGHYHG</sequence>
<feature type="region of interest" description="Disordered" evidence="1">
    <location>
        <begin position="41"/>
        <end position="62"/>
    </location>
</feature>
<accession>A0A8K0P3Q7</accession>
<dbReference type="Proteomes" id="UP000792457">
    <property type="component" value="Unassembled WGS sequence"/>
</dbReference>
<keyword evidence="2" id="KW-0472">Membrane</keyword>
<protein>
    <submittedName>
        <fullName evidence="3">Uncharacterized protein</fullName>
    </submittedName>
</protein>
<dbReference type="AlphaFoldDB" id="A0A8K0P3Q7"/>
<keyword evidence="2" id="KW-1133">Transmembrane helix</keyword>
<organism evidence="3 4">
    <name type="scientific">Ladona fulva</name>
    <name type="common">Scarce chaser dragonfly</name>
    <name type="synonym">Libellula fulva</name>
    <dbReference type="NCBI Taxonomy" id="123851"/>
    <lineage>
        <taxon>Eukaryota</taxon>
        <taxon>Metazoa</taxon>
        <taxon>Ecdysozoa</taxon>
        <taxon>Arthropoda</taxon>
        <taxon>Hexapoda</taxon>
        <taxon>Insecta</taxon>
        <taxon>Pterygota</taxon>
        <taxon>Palaeoptera</taxon>
        <taxon>Odonata</taxon>
        <taxon>Epiprocta</taxon>
        <taxon>Anisoptera</taxon>
        <taxon>Libelluloidea</taxon>
        <taxon>Libellulidae</taxon>
        <taxon>Ladona</taxon>
    </lineage>
</organism>
<gene>
    <name evidence="3" type="ORF">J437_LFUL010081</name>
</gene>
<evidence type="ECO:0000256" key="1">
    <source>
        <dbReference type="SAM" id="MobiDB-lite"/>
    </source>
</evidence>
<reference evidence="3" key="2">
    <citation type="submission" date="2017-10" db="EMBL/GenBank/DDBJ databases">
        <title>Ladona fulva Genome sequencing and assembly.</title>
        <authorList>
            <person name="Murali S."/>
            <person name="Richards S."/>
            <person name="Bandaranaike D."/>
            <person name="Bellair M."/>
            <person name="Blankenburg K."/>
            <person name="Chao H."/>
            <person name="Dinh H."/>
            <person name="Doddapaneni H."/>
            <person name="Dugan-Rocha S."/>
            <person name="Elkadiri S."/>
            <person name="Gnanaolivu R."/>
            <person name="Hernandez B."/>
            <person name="Skinner E."/>
            <person name="Javaid M."/>
            <person name="Lee S."/>
            <person name="Li M."/>
            <person name="Ming W."/>
            <person name="Munidasa M."/>
            <person name="Muniz J."/>
            <person name="Nguyen L."/>
            <person name="Hughes D."/>
            <person name="Osuji N."/>
            <person name="Pu L.-L."/>
            <person name="Puazo M."/>
            <person name="Qu C."/>
            <person name="Quiroz J."/>
            <person name="Raj R."/>
            <person name="Weissenberger G."/>
            <person name="Xin Y."/>
            <person name="Zou X."/>
            <person name="Han Y."/>
            <person name="Worley K."/>
            <person name="Muzny D."/>
            <person name="Gibbs R."/>
        </authorList>
    </citation>
    <scope>NUCLEOTIDE SEQUENCE</scope>
    <source>
        <strain evidence="3">Sampled in the wild</strain>
    </source>
</reference>
<dbReference type="EMBL" id="KZ308585">
    <property type="protein sequence ID" value="KAG8231982.1"/>
    <property type="molecule type" value="Genomic_DNA"/>
</dbReference>